<keyword evidence="3" id="KW-1185">Reference proteome</keyword>
<name>A0ABR4HER3_9EURO</name>
<organism evidence="2 3">
    <name type="scientific">Aspergillus granulosus</name>
    <dbReference type="NCBI Taxonomy" id="176169"/>
    <lineage>
        <taxon>Eukaryota</taxon>
        <taxon>Fungi</taxon>
        <taxon>Dikarya</taxon>
        <taxon>Ascomycota</taxon>
        <taxon>Pezizomycotina</taxon>
        <taxon>Eurotiomycetes</taxon>
        <taxon>Eurotiomycetidae</taxon>
        <taxon>Eurotiales</taxon>
        <taxon>Aspergillaceae</taxon>
        <taxon>Aspergillus</taxon>
        <taxon>Aspergillus subgen. Nidulantes</taxon>
    </lineage>
</organism>
<protein>
    <submittedName>
        <fullName evidence="2">Uncharacterized protein</fullName>
    </submittedName>
</protein>
<comment type="caution">
    <text evidence="2">The sequence shown here is derived from an EMBL/GenBank/DDBJ whole genome shotgun (WGS) entry which is preliminary data.</text>
</comment>
<dbReference type="EMBL" id="JBFXLT010000036">
    <property type="protein sequence ID" value="KAL2813978.1"/>
    <property type="molecule type" value="Genomic_DNA"/>
</dbReference>
<proteinExistence type="predicted"/>
<reference evidence="2 3" key="1">
    <citation type="submission" date="2024-07" db="EMBL/GenBank/DDBJ databases">
        <title>Section-level genome sequencing and comparative genomics of Aspergillus sections Usti and Cavernicolus.</title>
        <authorList>
            <consortium name="Lawrence Berkeley National Laboratory"/>
            <person name="Nybo J.L."/>
            <person name="Vesth T.C."/>
            <person name="Theobald S."/>
            <person name="Frisvad J.C."/>
            <person name="Larsen T.O."/>
            <person name="Kjaerboelling I."/>
            <person name="Rothschild-Mancinelli K."/>
            <person name="Lyhne E.K."/>
            <person name="Kogle M.E."/>
            <person name="Barry K."/>
            <person name="Clum A."/>
            <person name="Na H."/>
            <person name="Ledsgaard L."/>
            <person name="Lin J."/>
            <person name="Lipzen A."/>
            <person name="Kuo A."/>
            <person name="Riley R."/>
            <person name="Mondo S."/>
            <person name="Labutti K."/>
            <person name="Haridas S."/>
            <person name="Pangalinan J."/>
            <person name="Salamov A.A."/>
            <person name="Simmons B.A."/>
            <person name="Magnuson J.K."/>
            <person name="Chen J."/>
            <person name="Drula E."/>
            <person name="Henrissat B."/>
            <person name="Wiebenga A."/>
            <person name="Lubbers R.J."/>
            <person name="Gomes A.C."/>
            <person name="Makela M.R."/>
            <person name="Stajich J."/>
            <person name="Grigoriev I.V."/>
            <person name="Mortensen U.H."/>
            <person name="De Vries R.P."/>
            <person name="Baker S.E."/>
            <person name="Andersen M.R."/>
        </authorList>
    </citation>
    <scope>NUCLEOTIDE SEQUENCE [LARGE SCALE GENOMIC DNA]</scope>
    <source>
        <strain evidence="2 3">CBS 588.65</strain>
    </source>
</reference>
<feature type="transmembrane region" description="Helical" evidence="1">
    <location>
        <begin position="17"/>
        <end position="39"/>
    </location>
</feature>
<evidence type="ECO:0000313" key="2">
    <source>
        <dbReference type="EMBL" id="KAL2813978.1"/>
    </source>
</evidence>
<keyword evidence="1" id="KW-0472">Membrane</keyword>
<evidence type="ECO:0000313" key="3">
    <source>
        <dbReference type="Proteomes" id="UP001610334"/>
    </source>
</evidence>
<accession>A0ABR4HER3</accession>
<keyword evidence="1" id="KW-0812">Transmembrane</keyword>
<evidence type="ECO:0000256" key="1">
    <source>
        <dbReference type="SAM" id="Phobius"/>
    </source>
</evidence>
<dbReference type="Proteomes" id="UP001610334">
    <property type="component" value="Unassembled WGS sequence"/>
</dbReference>
<sequence length="354" mass="40048">MADPIPISELPIHYRSIFLFISYLSLITFFSLTCCRTIYTRYRARQKNNDWAHPQRRGQFALFSFLAAASLGSTWYYMISLFFYSYNIWATSPEGTLYSGADTPLFTRMGLWLNKTYIFQEAWETVSETPERVWWSAQIFGWTIGWSLLLGITGRRYHIPHVWIYMLVAQAVSVSFAANLFFAAITVSPRPSEKDPLYTWRPALIYELVPVALSIADTLAVPIYAYEKGFMIILLAPHFLVFIPCILGPMRSSSPRLKSGEALAQGYRTTRRYASFIKWVAAASVALQGYLTYLVLQEFGPEVPYGEIVREVLGTVYAHPACSSVSWDVIMCTLSGAAWAVVHGFDAEAMLGGL</sequence>
<feature type="transmembrane region" description="Helical" evidence="1">
    <location>
        <begin position="133"/>
        <end position="152"/>
    </location>
</feature>
<gene>
    <name evidence="2" type="ORF">BJX63DRAFT_206493</name>
</gene>
<feature type="transmembrane region" description="Helical" evidence="1">
    <location>
        <begin position="276"/>
        <end position="296"/>
    </location>
</feature>
<feature type="transmembrane region" description="Helical" evidence="1">
    <location>
        <begin position="232"/>
        <end position="250"/>
    </location>
</feature>
<keyword evidence="1" id="KW-1133">Transmembrane helix</keyword>
<feature type="transmembrane region" description="Helical" evidence="1">
    <location>
        <begin position="60"/>
        <end position="84"/>
    </location>
</feature>
<feature type="transmembrane region" description="Helical" evidence="1">
    <location>
        <begin position="164"/>
        <end position="185"/>
    </location>
</feature>